<dbReference type="PROSITE" id="PS00196">
    <property type="entry name" value="COPPER_BLUE"/>
    <property type="match status" value="1"/>
</dbReference>
<evidence type="ECO:0000313" key="7">
    <source>
        <dbReference type="Proteomes" id="UP001141806"/>
    </source>
</evidence>
<keyword evidence="2" id="KW-0186">Copper</keyword>
<keyword evidence="4" id="KW-0812">Transmembrane</keyword>
<feature type="transmembrane region" description="Helical" evidence="4">
    <location>
        <begin position="7"/>
        <end position="27"/>
    </location>
</feature>
<reference evidence="6" key="1">
    <citation type="journal article" date="2023" name="Plant J.">
        <title>The genome of the king protea, Protea cynaroides.</title>
        <authorList>
            <person name="Chang J."/>
            <person name="Duong T.A."/>
            <person name="Schoeman C."/>
            <person name="Ma X."/>
            <person name="Roodt D."/>
            <person name="Barker N."/>
            <person name="Li Z."/>
            <person name="Van de Peer Y."/>
            <person name="Mizrachi E."/>
        </authorList>
    </citation>
    <scope>NUCLEOTIDE SEQUENCE</scope>
    <source>
        <tissue evidence="6">Young leaves</tissue>
    </source>
</reference>
<dbReference type="Proteomes" id="UP001141806">
    <property type="component" value="Unassembled WGS sequence"/>
</dbReference>
<keyword evidence="1" id="KW-0479">Metal-binding</keyword>
<dbReference type="CDD" id="cd04216">
    <property type="entry name" value="Phytocyanin"/>
    <property type="match status" value="1"/>
</dbReference>
<evidence type="ECO:0000313" key="6">
    <source>
        <dbReference type="EMBL" id="KAJ4964427.1"/>
    </source>
</evidence>
<gene>
    <name evidence="6" type="ORF">NE237_024366</name>
</gene>
<dbReference type="AlphaFoldDB" id="A0A9Q0K681"/>
<dbReference type="PANTHER" id="PTHR33021">
    <property type="entry name" value="BLUE COPPER PROTEIN"/>
    <property type="match status" value="1"/>
</dbReference>
<keyword evidence="4" id="KW-1133">Transmembrane helix</keyword>
<keyword evidence="3" id="KW-0325">Glycoprotein</keyword>
<keyword evidence="4" id="KW-0472">Membrane</keyword>
<dbReference type="GO" id="GO:0009055">
    <property type="term" value="F:electron transfer activity"/>
    <property type="evidence" value="ECO:0007669"/>
    <property type="project" value="InterPro"/>
</dbReference>
<evidence type="ECO:0000256" key="2">
    <source>
        <dbReference type="ARBA" id="ARBA00023008"/>
    </source>
</evidence>
<evidence type="ECO:0000256" key="3">
    <source>
        <dbReference type="ARBA" id="ARBA00023180"/>
    </source>
</evidence>
<dbReference type="GO" id="GO:0046872">
    <property type="term" value="F:metal ion binding"/>
    <property type="evidence" value="ECO:0007669"/>
    <property type="project" value="UniProtKB-KW"/>
</dbReference>
<dbReference type="PROSITE" id="PS51485">
    <property type="entry name" value="PHYTOCYANIN"/>
    <property type="match status" value="1"/>
</dbReference>
<dbReference type="Pfam" id="PF02298">
    <property type="entry name" value="Cu_bind_like"/>
    <property type="match status" value="1"/>
</dbReference>
<dbReference type="PANTHER" id="PTHR33021:SF179">
    <property type="entry name" value="OS09G0541100 PROTEIN"/>
    <property type="match status" value="1"/>
</dbReference>
<evidence type="ECO:0000256" key="4">
    <source>
        <dbReference type="SAM" id="Phobius"/>
    </source>
</evidence>
<sequence length="178" mass="20156">MEGIGTHVFRCYSFLIISILFSINLMWVEQVLSETYKVGGDEGWSESVDYFAWSENHNFSVGDILLFEYVKEEHNVMEVTEGTYKSCDGNSGLVRTYHSGSDQITLTETGNYWFICSFPGHCLDGMKCGVQVEEVNAVPQPSTSILPLEINGIYRFQASCRAWTCLLSFGILHFFNLI</sequence>
<dbReference type="SUPFAM" id="SSF49503">
    <property type="entry name" value="Cupredoxins"/>
    <property type="match status" value="1"/>
</dbReference>
<dbReference type="Gene3D" id="2.60.40.420">
    <property type="entry name" value="Cupredoxins - blue copper proteins"/>
    <property type="match status" value="1"/>
</dbReference>
<evidence type="ECO:0000259" key="5">
    <source>
        <dbReference type="PROSITE" id="PS51485"/>
    </source>
</evidence>
<dbReference type="FunFam" id="2.60.40.420:FF:000003">
    <property type="entry name" value="Blue copper"/>
    <property type="match status" value="1"/>
</dbReference>
<protein>
    <recommendedName>
        <fullName evidence="5">Phytocyanin domain-containing protein</fullName>
    </recommendedName>
</protein>
<dbReference type="GO" id="GO:0005886">
    <property type="term" value="C:plasma membrane"/>
    <property type="evidence" value="ECO:0007669"/>
    <property type="project" value="TreeGrafter"/>
</dbReference>
<dbReference type="InterPro" id="IPR003245">
    <property type="entry name" value="Phytocyanin_dom"/>
</dbReference>
<comment type="caution">
    <text evidence="6">The sequence shown here is derived from an EMBL/GenBank/DDBJ whole genome shotgun (WGS) entry which is preliminary data.</text>
</comment>
<dbReference type="InterPro" id="IPR028871">
    <property type="entry name" value="BlueCu_1_BS"/>
</dbReference>
<dbReference type="EMBL" id="JAMYWD010000008">
    <property type="protein sequence ID" value="KAJ4964427.1"/>
    <property type="molecule type" value="Genomic_DNA"/>
</dbReference>
<feature type="domain" description="Phytocyanin" evidence="5">
    <location>
        <begin position="34"/>
        <end position="134"/>
    </location>
</feature>
<name>A0A9Q0K681_9MAGN</name>
<organism evidence="6 7">
    <name type="scientific">Protea cynaroides</name>
    <dbReference type="NCBI Taxonomy" id="273540"/>
    <lineage>
        <taxon>Eukaryota</taxon>
        <taxon>Viridiplantae</taxon>
        <taxon>Streptophyta</taxon>
        <taxon>Embryophyta</taxon>
        <taxon>Tracheophyta</taxon>
        <taxon>Spermatophyta</taxon>
        <taxon>Magnoliopsida</taxon>
        <taxon>Proteales</taxon>
        <taxon>Proteaceae</taxon>
        <taxon>Protea</taxon>
    </lineage>
</organism>
<dbReference type="OrthoDB" id="1921208at2759"/>
<evidence type="ECO:0000256" key="1">
    <source>
        <dbReference type="ARBA" id="ARBA00022723"/>
    </source>
</evidence>
<accession>A0A9Q0K681</accession>
<dbReference type="InterPro" id="IPR039391">
    <property type="entry name" value="Phytocyanin-like"/>
</dbReference>
<keyword evidence="7" id="KW-1185">Reference proteome</keyword>
<proteinExistence type="predicted"/>
<dbReference type="InterPro" id="IPR008972">
    <property type="entry name" value="Cupredoxin"/>
</dbReference>